<name>A0AA37QRX0_9FIRM</name>
<proteinExistence type="predicted"/>
<accession>A0AA37QRX0</accession>
<dbReference type="EMBL" id="BSCI01000013">
    <property type="protein sequence ID" value="GLG87638.1"/>
    <property type="molecule type" value="Genomic_DNA"/>
</dbReference>
<organism evidence="1 2">
    <name type="scientific">Coprococcus comes</name>
    <dbReference type="NCBI Taxonomy" id="410072"/>
    <lineage>
        <taxon>Bacteria</taxon>
        <taxon>Bacillati</taxon>
        <taxon>Bacillota</taxon>
        <taxon>Clostridia</taxon>
        <taxon>Lachnospirales</taxon>
        <taxon>Lachnospiraceae</taxon>
        <taxon>Coprococcus</taxon>
    </lineage>
</organism>
<reference evidence="1" key="2">
    <citation type="submission" date="2022-11" db="EMBL/GenBank/DDBJ databases">
        <title>Draft genome sequence of Coprococcus comes strain 31264.</title>
        <authorList>
            <person name="Hisatomi A."/>
            <person name="Ohkuma M."/>
            <person name="Sakamoto M."/>
        </authorList>
    </citation>
    <scope>NUCLEOTIDE SEQUENCE</scope>
    <source>
        <strain evidence="1">JCM 31264</strain>
    </source>
</reference>
<gene>
    <name evidence="1" type="ORF">comes_21840</name>
</gene>
<sequence>MRKQKKKIRHNKQTHNRQYKDRLWRMIFNNKEDLLQLYNAINHTDYQNPDDLEVNTLEDVLYLSMKNDVSFLVGGTMNLYEHQSTFNPNMPLRGVFYFGRLYQGYVAKNDLDIYGEKRLRLPIPKYIVFYNGTKDEPDSMELKLSDCFEATDDEKSCLECTAIMLNINYGHNQELMHQCRRLEEYAIFVRCVREYMQLEDTMEDAVSKAMDACIRQNVLTDFLKKHRAEVLEMILTTYNKKLHEKTLRREGRDEGIQNINRLNGYLLADKRYSDLERSTKDTEYQEKLLKEYGIE</sequence>
<comment type="caution">
    <text evidence="1">The sequence shown here is derived from an EMBL/GenBank/DDBJ whole genome shotgun (WGS) entry which is preliminary data.</text>
</comment>
<protein>
    <recommendedName>
        <fullName evidence="3">Transposase, YhgA-like</fullName>
    </recommendedName>
</protein>
<dbReference type="Proteomes" id="UP001145109">
    <property type="component" value="Unassembled WGS sequence"/>
</dbReference>
<evidence type="ECO:0008006" key="3">
    <source>
        <dbReference type="Google" id="ProtNLM"/>
    </source>
</evidence>
<dbReference type="AlphaFoldDB" id="A0AA37QRX0"/>
<reference evidence="1" key="1">
    <citation type="submission" date="2022-09" db="EMBL/GenBank/DDBJ databases">
        <title>Draft genome sequence of Coprococcus comes strain 31264.</title>
        <authorList>
            <person name="Atsushi H."/>
            <person name="Moriya O."/>
            <person name="Mitsuo S."/>
        </authorList>
    </citation>
    <scope>NUCLEOTIDE SEQUENCE</scope>
    <source>
        <strain evidence="1">JCM 31264</strain>
    </source>
</reference>
<evidence type="ECO:0000313" key="2">
    <source>
        <dbReference type="Proteomes" id="UP001145109"/>
    </source>
</evidence>
<evidence type="ECO:0000313" key="1">
    <source>
        <dbReference type="EMBL" id="GLG87638.1"/>
    </source>
</evidence>
<dbReference type="RefSeq" id="WP_055248710.1">
    <property type="nucleotide sequence ID" value="NZ_BSCI01000013.1"/>
</dbReference>